<evidence type="ECO:0000313" key="5">
    <source>
        <dbReference type="Proteomes" id="UP001162541"/>
    </source>
</evidence>
<protein>
    <submittedName>
        <fullName evidence="3">Uncharacterized protein</fullName>
    </submittedName>
</protein>
<sequence length="142" mass="15562">MAENGGKDLIGPTSEELQPAPLPEIGETELKCGDEVSDEQCAKLEVEVSELAAKVAELREKGPKEFAVFLERSLSAFRQLPAVDTTSADDSAQEQDKFSELAAQRMGLMKRLEVAVASLPTVLKELQDCTRRLDDLIEITNQ</sequence>
<dbReference type="Proteomes" id="UP001162541">
    <property type="component" value="Chromosome 6"/>
</dbReference>
<dbReference type="AlphaFoldDB" id="A0A176WEZ3"/>
<gene>
    <name evidence="3" type="ORF">AXG93_2615s1000</name>
    <name evidence="2" type="ORF">Mp_6g17570</name>
</gene>
<evidence type="ECO:0000313" key="4">
    <source>
        <dbReference type="Proteomes" id="UP000077202"/>
    </source>
</evidence>
<organism evidence="3 4">
    <name type="scientific">Marchantia polymorpha subsp. ruderalis</name>
    <dbReference type="NCBI Taxonomy" id="1480154"/>
    <lineage>
        <taxon>Eukaryota</taxon>
        <taxon>Viridiplantae</taxon>
        <taxon>Streptophyta</taxon>
        <taxon>Embryophyta</taxon>
        <taxon>Marchantiophyta</taxon>
        <taxon>Marchantiopsida</taxon>
        <taxon>Marchantiidae</taxon>
        <taxon>Marchantiales</taxon>
        <taxon>Marchantiaceae</taxon>
        <taxon>Marchantia</taxon>
    </lineage>
</organism>
<dbReference type="Proteomes" id="UP000077202">
    <property type="component" value="Unassembled WGS sequence"/>
</dbReference>
<evidence type="ECO:0000313" key="2">
    <source>
        <dbReference type="EMBL" id="BBN15171.1"/>
    </source>
</evidence>
<proteinExistence type="predicted"/>
<evidence type="ECO:0000256" key="1">
    <source>
        <dbReference type="SAM" id="MobiDB-lite"/>
    </source>
</evidence>
<reference evidence="2" key="2">
    <citation type="journal article" date="2019" name="Curr. Biol.">
        <title>Chromatin organization in early land plants reveals an ancestral association between H3K27me3, transposons, and constitutive heterochromatin.</title>
        <authorList>
            <person name="Montgomery S.A."/>
            <person name="Tanizawa Y."/>
            <person name="Galik B."/>
            <person name="Wang N."/>
            <person name="Ito T."/>
            <person name="Mochizuki T."/>
            <person name="Akimcheva S."/>
            <person name="Bowman J."/>
            <person name="Cognat V."/>
            <person name="Drouard L."/>
            <person name="Ekker H."/>
            <person name="Houng S."/>
            <person name="Kohchi T."/>
            <person name="Lin S."/>
            <person name="Liu L.D."/>
            <person name="Nakamura Y."/>
            <person name="Valeeva L.R."/>
            <person name="Shakirov E.V."/>
            <person name="Shippen D.E."/>
            <person name="Wei W."/>
            <person name="Yagura M."/>
            <person name="Yamaoka S."/>
            <person name="Yamato K.T."/>
            <person name="Liu C."/>
            <person name="Berger F."/>
        </authorList>
    </citation>
    <scope>NUCLEOTIDE SEQUENCE [LARGE SCALE GENOMIC DNA]</scope>
    <source>
        <strain evidence="2">Tak-1</strain>
    </source>
</reference>
<accession>A0A176WEZ3</accession>
<feature type="region of interest" description="Disordered" evidence="1">
    <location>
        <begin position="1"/>
        <end position="28"/>
    </location>
</feature>
<keyword evidence="4" id="KW-1185">Reference proteome</keyword>
<evidence type="ECO:0000313" key="3">
    <source>
        <dbReference type="EMBL" id="OAE30845.1"/>
    </source>
</evidence>
<reference evidence="3 4" key="1">
    <citation type="submission" date="2016-03" db="EMBL/GenBank/DDBJ databases">
        <title>Mechanisms controlling the formation of the plant cell surface in tip-growing cells are functionally conserved among land plants.</title>
        <authorList>
            <person name="Honkanen S."/>
            <person name="Jones V.A."/>
            <person name="Morieri G."/>
            <person name="Champion C."/>
            <person name="Hetherington A.J."/>
            <person name="Kelly S."/>
            <person name="Saint-Marcoux D."/>
            <person name="Proust H."/>
            <person name="Prescott H."/>
            <person name="Dolan L."/>
        </authorList>
    </citation>
    <scope>NUCLEOTIDE SEQUENCE [LARGE SCALE GENOMIC DNA]</scope>
    <source>
        <strain evidence="4">cv. Tak-1 and cv. Tak-2</strain>
        <tissue evidence="3">Whole gametophyte</tissue>
    </source>
</reference>
<dbReference type="EMBL" id="LVLJ01001232">
    <property type="protein sequence ID" value="OAE30845.1"/>
    <property type="molecule type" value="Genomic_DNA"/>
</dbReference>
<dbReference type="EMBL" id="AP019871">
    <property type="protein sequence ID" value="BBN15171.1"/>
    <property type="molecule type" value="Genomic_DNA"/>
</dbReference>
<name>A0A176WEZ3_MARPO</name>
<reference evidence="5" key="3">
    <citation type="journal article" date="2020" name="Curr. Biol.">
        <title>Chromatin organization in early land plants reveals an ancestral association between H3K27me3, transposons, and constitutive heterochromatin.</title>
        <authorList>
            <person name="Montgomery S.A."/>
            <person name="Tanizawa Y."/>
            <person name="Galik B."/>
            <person name="Wang N."/>
            <person name="Ito T."/>
            <person name="Mochizuki T."/>
            <person name="Akimcheva S."/>
            <person name="Bowman J.L."/>
            <person name="Cognat V."/>
            <person name="Marechal-Drouard L."/>
            <person name="Ekker H."/>
            <person name="Hong S.F."/>
            <person name="Kohchi T."/>
            <person name="Lin S.S."/>
            <person name="Liu L.D."/>
            <person name="Nakamura Y."/>
            <person name="Valeeva L.R."/>
            <person name="Shakirov E.V."/>
            <person name="Shippen D.E."/>
            <person name="Wei W.L."/>
            <person name="Yagura M."/>
            <person name="Yamaoka S."/>
            <person name="Yamato K.T."/>
            <person name="Liu C."/>
            <person name="Berger F."/>
        </authorList>
    </citation>
    <scope>NUCLEOTIDE SEQUENCE [LARGE SCALE GENOMIC DNA]</scope>
    <source>
        <strain evidence="5">Tak-1</strain>
    </source>
</reference>